<proteinExistence type="predicted"/>
<accession>A0A9N9DB71</accession>
<comment type="caution">
    <text evidence="1">The sequence shown here is derived from an EMBL/GenBank/DDBJ whole genome shotgun (WGS) entry which is preliminary data.</text>
</comment>
<dbReference type="InterPro" id="IPR032675">
    <property type="entry name" value="LRR_dom_sf"/>
</dbReference>
<dbReference type="Gene3D" id="3.80.10.10">
    <property type="entry name" value="Ribonuclease Inhibitor"/>
    <property type="match status" value="1"/>
</dbReference>
<dbReference type="AlphaFoldDB" id="A0A9N9DB71"/>
<gene>
    <name evidence="1" type="ORF">AMORRO_LOCUS8991</name>
</gene>
<organism evidence="1 2">
    <name type="scientific">Acaulospora morrowiae</name>
    <dbReference type="NCBI Taxonomy" id="94023"/>
    <lineage>
        <taxon>Eukaryota</taxon>
        <taxon>Fungi</taxon>
        <taxon>Fungi incertae sedis</taxon>
        <taxon>Mucoromycota</taxon>
        <taxon>Glomeromycotina</taxon>
        <taxon>Glomeromycetes</taxon>
        <taxon>Diversisporales</taxon>
        <taxon>Acaulosporaceae</taxon>
        <taxon>Acaulospora</taxon>
    </lineage>
</organism>
<keyword evidence="2" id="KW-1185">Reference proteome</keyword>
<protein>
    <submittedName>
        <fullName evidence="1">3700_t:CDS:1</fullName>
    </submittedName>
</protein>
<dbReference type="SUPFAM" id="SSF52047">
    <property type="entry name" value="RNI-like"/>
    <property type="match status" value="1"/>
</dbReference>
<sequence length="444" mass="50752">MNNMICPHLPDDCVIEILEHIYIETANLYPKTLHNCILINKRWSKLAVPLLWRYPWQWRGRFRASSVFWTAIIRTIVSCLPKEVKSILFLYPPSQPRPMFDYVTYCQHISDTVIASIIDGLLFGIDESIVIKASIAVFNRELWKFFLSKCSSIKLLELPCISISKYPGAIKCLESLTELECWTFKSPSLFKELALICHNIQYLCISCDEDNCGLAALITSQKRLVEVTCISMNGSICVEIGQALAAQVHLETLNIQNSLSFSSAVFNSFVKLSELNITLDGDTHYDLNPLKSVTLPNLQNLYIMCNDDYPPLDIYAGLIERTQGKLKKVEIVSSHYLQKTECFSLFIKAISRSCLELKVVSIYYTEEVVVELLNLIRTCECLEEITISGRKLGGEHDKAPLVKPVFDILLNYGSQKLQKLTLLDEWNYSQEEVKEFLESWKDPM</sequence>
<name>A0A9N9DB71_9GLOM</name>
<reference evidence="1" key="1">
    <citation type="submission" date="2021-06" db="EMBL/GenBank/DDBJ databases">
        <authorList>
            <person name="Kallberg Y."/>
            <person name="Tangrot J."/>
            <person name="Rosling A."/>
        </authorList>
    </citation>
    <scope>NUCLEOTIDE SEQUENCE</scope>
    <source>
        <strain evidence="1">CL551</strain>
    </source>
</reference>
<evidence type="ECO:0000313" key="1">
    <source>
        <dbReference type="EMBL" id="CAG8628755.1"/>
    </source>
</evidence>
<dbReference type="EMBL" id="CAJVPV010008290">
    <property type="protein sequence ID" value="CAG8628755.1"/>
    <property type="molecule type" value="Genomic_DNA"/>
</dbReference>
<dbReference type="Proteomes" id="UP000789342">
    <property type="component" value="Unassembled WGS sequence"/>
</dbReference>
<evidence type="ECO:0000313" key="2">
    <source>
        <dbReference type="Proteomes" id="UP000789342"/>
    </source>
</evidence>
<dbReference type="OrthoDB" id="2326317at2759"/>